<dbReference type="EMBL" id="JAGPNL010000001">
    <property type="protein sequence ID" value="MBQ0825710.1"/>
    <property type="molecule type" value="Genomic_DNA"/>
</dbReference>
<dbReference type="AlphaFoldDB" id="A0A940XJD9"/>
<dbReference type="Proteomes" id="UP000677875">
    <property type="component" value="Unassembled WGS sequence"/>
</dbReference>
<protein>
    <recommendedName>
        <fullName evidence="3">YkuD domain-containing protein</fullName>
    </recommendedName>
</protein>
<sequence>MTKDGASRWRGNYKSEGCVKLSPTDIKNLFGHLNKAHWPKNLTLQVG</sequence>
<dbReference type="RefSeq" id="WP_210868357.1">
    <property type="nucleotide sequence ID" value="NZ_JAGPNL010000001.1"/>
</dbReference>
<evidence type="ECO:0008006" key="3">
    <source>
        <dbReference type="Google" id="ProtNLM"/>
    </source>
</evidence>
<gene>
    <name evidence="1" type="ORF">J5Y05_04175</name>
</gene>
<proteinExistence type="predicted"/>
<name>A0A940XJD9_9ACTN</name>
<comment type="caution">
    <text evidence="1">The sequence shown here is derived from an EMBL/GenBank/DDBJ whole genome shotgun (WGS) entry which is preliminary data.</text>
</comment>
<evidence type="ECO:0000313" key="1">
    <source>
        <dbReference type="EMBL" id="MBQ0825710.1"/>
    </source>
</evidence>
<evidence type="ECO:0000313" key="2">
    <source>
        <dbReference type="Proteomes" id="UP000677875"/>
    </source>
</evidence>
<organism evidence="1 2">
    <name type="scientific">Streptomyces tagetis</name>
    <dbReference type="NCBI Taxonomy" id="2820809"/>
    <lineage>
        <taxon>Bacteria</taxon>
        <taxon>Bacillati</taxon>
        <taxon>Actinomycetota</taxon>
        <taxon>Actinomycetes</taxon>
        <taxon>Kitasatosporales</taxon>
        <taxon>Streptomycetaceae</taxon>
        <taxon>Streptomyces</taxon>
    </lineage>
</organism>
<reference evidence="1" key="1">
    <citation type="submission" date="2021-04" db="EMBL/GenBank/DDBJ databases">
        <title>Genome seq and assembly of Streptomyces sp. RG38.</title>
        <authorList>
            <person name="Chhetri G."/>
        </authorList>
    </citation>
    <scope>NUCLEOTIDE SEQUENCE</scope>
    <source>
        <strain evidence="1">RG38</strain>
    </source>
</reference>
<keyword evidence="2" id="KW-1185">Reference proteome</keyword>
<accession>A0A940XJD9</accession>